<comment type="caution">
    <text evidence="1">The sequence shown here is derived from an EMBL/GenBank/DDBJ whole genome shotgun (WGS) entry which is preliminary data.</text>
</comment>
<proteinExistence type="predicted"/>
<evidence type="ECO:0000313" key="1">
    <source>
        <dbReference type="EMBL" id="KAL3388409.1"/>
    </source>
</evidence>
<protein>
    <submittedName>
        <fullName evidence="1">Uncharacterized protein</fullName>
    </submittedName>
</protein>
<dbReference type="AlphaFoldDB" id="A0ABD2W5J6"/>
<accession>A0ABD2W5J6</accession>
<evidence type="ECO:0000313" key="2">
    <source>
        <dbReference type="Proteomes" id="UP001627154"/>
    </source>
</evidence>
<gene>
    <name evidence="1" type="ORF">TKK_016417</name>
</gene>
<sequence length="124" mass="14229">MVPLSWCAVRWRLYFRGCQAGPPYSCHSGRESWFQPLLWRNSKKLSRGSRSDRRPARMACPTWRSSSLLQRVPTSSCGCTRLAWRPAFSRPAGRARDSSCSQSQANLPMSRPRIVHCACWTRRA</sequence>
<dbReference type="Proteomes" id="UP001627154">
    <property type="component" value="Unassembled WGS sequence"/>
</dbReference>
<name>A0ABD2W5J6_9HYME</name>
<organism evidence="1 2">
    <name type="scientific">Trichogramma kaykai</name>
    <dbReference type="NCBI Taxonomy" id="54128"/>
    <lineage>
        <taxon>Eukaryota</taxon>
        <taxon>Metazoa</taxon>
        <taxon>Ecdysozoa</taxon>
        <taxon>Arthropoda</taxon>
        <taxon>Hexapoda</taxon>
        <taxon>Insecta</taxon>
        <taxon>Pterygota</taxon>
        <taxon>Neoptera</taxon>
        <taxon>Endopterygota</taxon>
        <taxon>Hymenoptera</taxon>
        <taxon>Apocrita</taxon>
        <taxon>Proctotrupomorpha</taxon>
        <taxon>Chalcidoidea</taxon>
        <taxon>Trichogrammatidae</taxon>
        <taxon>Trichogramma</taxon>
    </lineage>
</organism>
<dbReference type="EMBL" id="JBJJXI010000133">
    <property type="protein sequence ID" value="KAL3388409.1"/>
    <property type="molecule type" value="Genomic_DNA"/>
</dbReference>
<keyword evidence="2" id="KW-1185">Reference proteome</keyword>
<reference evidence="1 2" key="1">
    <citation type="journal article" date="2024" name="bioRxiv">
        <title>A reference genome for Trichogramma kaykai: A tiny desert-dwelling parasitoid wasp with competing sex-ratio distorters.</title>
        <authorList>
            <person name="Culotta J."/>
            <person name="Lindsey A.R."/>
        </authorList>
    </citation>
    <scope>NUCLEOTIDE SEQUENCE [LARGE SCALE GENOMIC DNA]</scope>
    <source>
        <strain evidence="1 2">KSX58</strain>
    </source>
</reference>